<gene>
    <name evidence="3" type="ORF">GV829_07555</name>
</gene>
<evidence type="ECO:0000313" key="4">
    <source>
        <dbReference type="Proteomes" id="UP000503018"/>
    </source>
</evidence>
<dbReference type="EMBL" id="CP053015">
    <property type="protein sequence ID" value="QJQ32323.1"/>
    <property type="molecule type" value="Genomic_DNA"/>
</dbReference>
<proteinExistence type="predicted"/>
<protein>
    <submittedName>
        <fullName evidence="3">Histidine phosphatase family protein</fullName>
    </submittedName>
</protein>
<dbReference type="PROSITE" id="PS00175">
    <property type="entry name" value="PG_MUTASE"/>
    <property type="match status" value="1"/>
</dbReference>
<dbReference type="AlphaFoldDB" id="A0A6M4ATB2"/>
<dbReference type="Pfam" id="PF00300">
    <property type="entry name" value="His_Phos_1"/>
    <property type="match status" value="1"/>
</dbReference>
<evidence type="ECO:0000256" key="1">
    <source>
        <dbReference type="ARBA" id="ARBA00023152"/>
    </source>
</evidence>
<dbReference type="SMART" id="SM00855">
    <property type="entry name" value="PGAM"/>
    <property type="match status" value="1"/>
</dbReference>
<dbReference type="Gene3D" id="3.40.50.1240">
    <property type="entry name" value="Phosphoglycerate mutase-like"/>
    <property type="match status" value="1"/>
</dbReference>
<dbReference type="PANTHER" id="PTHR48100">
    <property type="entry name" value="BROAD-SPECIFICITY PHOSPHATASE YOR283W-RELATED"/>
    <property type="match status" value="1"/>
</dbReference>
<dbReference type="Proteomes" id="UP000503018">
    <property type="component" value="Chromosome"/>
</dbReference>
<keyword evidence="1" id="KW-0324">Glycolysis</keyword>
<dbReference type="InterPro" id="IPR001345">
    <property type="entry name" value="PG/BPGM_mutase_AS"/>
</dbReference>
<evidence type="ECO:0000313" key="3">
    <source>
        <dbReference type="EMBL" id="QJQ32323.1"/>
    </source>
</evidence>
<dbReference type="KEGG" id="slan:GV829_07555"/>
<dbReference type="GO" id="GO:0005737">
    <property type="term" value="C:cytoplasm"/>
    <property type="evidence" value="ECO:0007669"/>
    <property type="project" value="TreeGrafter"/>
</dbReference>
<sequence length="242" mass="25654">MTSAPPHALPSLPPVRGRLFIARHGETVFNAARRMQGQGQVHTPLTRTGFAQADAMGAALARWLAEEAAAGRRAADAPLELHASSAGRALQTLAVMAEHLPGADWHSVRADRRLEEIDVGDWSGLYYPDLAVEHGSFICPDTGLFTRVGPGGESYGDVAARLSDWLGAVGGDDVDRLVVMHGMSSRVLRGLLLGRETDARFGAPAAPGIPQGSFVLIDCNALNNNGNVGETLIRLDPHGEVE</sequence>
<dbReference type="SUPFAM" id="SSF53254">
    <property type="entry name" value="Phosphoglycerate mutase-like"/>
    <property type="match status" value="1"/>
</dbReference>
<dbReference type="InterPro" id="IPR029033">
    <property type="entry name" value="His_PPase_superfam"/>
</dbReference>
<reference evidence="3 4" key="1">
    <citation type="submission" date="2020-01" db="EMBL/GenBank/DDBJ databases">
        <title>Sphingomonas sp. strain CSW-10.</title>
        <authorList>
            <person name="Chen W.-M."/>
        </authorList>
    </citation>
    <scope>NUCLEOTIDE SEQUENCE [LARGE SCALE GENOMIC DNA]</scope>
    <source>
        <strain evidence="3 4">CSW-10</strain>
    </source>
</reference>
<dbReference type="CDD" id="cd07067">
    <property type="entry name" value="HP_PGM_like"/>
    <property type="match status" value="1"/>
</dbReference>
<organism evidence="3 4">
    <name type="scientific">Sphingomonas lacunae</name>
    <dbReference type="NCBI Taxonomy" id="2698828"/>
    <lineage>
        <taxon>Bacteria</taxon>
        <taxon>Pseudomonadati</taxon>
        <taxon>Pseudomonadota</taxon>
        <taxon>Alphaproteobacteria</taxon>
        <taxon>Sphingomonadales</taxon>
        <taxon>Sphingomonadaceae</taxon>
        <taxon>Sphingomonas</taxon>
    </lineage>
</organism>
<dbReference type="GO" id="GO:0016791">
    <property type="term" value="F:phosphatase activity"/>
    <property type="evidence" value="ECO:0007669"/>
    <property type="project" value="TreeGrafter"/>
</dbReference>
<accession>A0A6M4ATB2</accession>
<dbReference type="PANTHER" id="PTHR48100:SF1">
    <property type="entry name" value="HISTIDINE PHOSPHATASE FAMILY PROTEIN-RELATED"/>
    <property type="match status" value="1"/>
</dbReference>
<name>A0A6M4ATB2_9SPHN</name>
<keyword evidence="2" id="KW-0413">Isomerase</keyword>
<dbReference type="InterPro" id="IPR050275">
    <property type="entry name" value="PGM_Phosphatase"/>
</dbReference>
<dbReference type="InterPro" id="IPR013078">
    <property type="entry name" value="His_Pase_superF_clade-1"/>
</dbReference>
<evidence type="ECO:0000256" key="2">
    <source>
        <dbReference type="ARBA" id="ARBA00023235"/>
    </source>
</evidence>
<keyword evidence="4" id="KW-1185">Reference proteome</keyword>
<dbReference type="RefSeq" id="WP_169945469.1">
    <property type="nucleotide sequence ID" value="NZ_CP053015.1"/>
</dbReference>